<protein>
    <submittedName>
        <fullName evidence="2">17060_t:CDS:1</fullName>
    </submittedName>
</protein>
<gene>
    <name evidence="2" type="ORF">RFULGI_LOCUS10724</name>
</gene>
<feature type="coiled-coil region" evidence="1">
    <location>
        <begin position="11"/>
        <end position="45"/>
    </location>
</feature>
<feature type="coiled-coil region" evidence="1">
    <location>
        <begin position="204"/>
        <end position="261"/>
    </location>
</feature>
<evidence type="ECO:0000313" key="3">
    <source>
        <dbReference type="Proteomes" id="UP000789396"/>
    </source>
</evidence>
<sequence length="261" mass="29794">IKELQEKINVSTEDKILIEKLQNEKKELEKELKDATEDLLEAEDALASCDISSERHYHEKAKEKNINRLKESGFKEKDIDELCQLQNEITRLKLELDGMKKTPLAIEGSSTNKLLIDYPVFSQELNRKVKDFLDAKQIFLNARAKTIEELQQCLNKLETFINGKYAVSLEIGNAIGASEAVKAISNLTHIGISKKSNKEFQLSLGNEENELALMNEDYNSLLNLLENNKDIFHNEKMESAIISLSENLDLLKGELEQEKKQ</sequence>
<evidence type="ECO:0000313" key="2">
    <source>
        <dbReference type="EMBL" id="CAG8708790.1"/>
    </source>
</evidence>
<organism evidence="2 3">
    <name type="scientific">Racocetra fulgida</name>
    <dbReference type="NCBI Taxonomy" id="60492"/>
    <lineage>
        <taxon>Eukaryota</taxon>
        <taxon>Fungi</taxon>
        <taxon>Fungi incertae sedis</taxon>
        <taxon>Mucoromycota</taxon>
        <taxon>Glomeromycotina</taxon>
        <taxon>Glomeromycetes</taxon>
        <taxon>Diversisporales</taxon>
        <taxon>Gigasporaceae</taxon>
        <taxon>Racocetra</taxon>
    </lineage>
</organism>
<accession>A0A9N9HVZ1</accession>
<dbReference type="Proteomes" id="UP000789396">
    <property type="component" value="Unassembled WGS sequence"/>
</dbReference>
<proteinExistence type="predicted"/>
<dbReference type="AlphaFoldDB" id="A0A9N9HVZ1"/>
<evidence type="ECO:0000256" key="1">
    <source>
        <dbReference type="SAM" id="Coils"/>
    </source>
</evidence>
<keyword evidence="1" id="KW-0175">Coiled coil</keyword>
<keyword evidence="3" id="KW-1185">Reference proteome</keyword>
<dbReference type="EMBL" id="CAJVPZ010021833">
    <property type="protein sequence ID" value="CAG8708790.1"/>
    <property type="molecule type" value="Genomic_DNA"/>
</dbReference>
<name>A0A9N9HVZ1_9GLOM</name>
<feature type="non-terminal residue" evidence="2">
    <location>
        <position position="261"/>
    </location>
</feature>
<dbReference type="OrthoDB" id="2399235at2759"/>
<reference evidence="2" key="1">
    <citation type="submission" date="2021-06" db="EMBL/GenBank/DDBJ databases">
        <authorList>
            <person name="Kallberg Y."/>
            <person name="Tangrot J."/>
            <person name="Rosling A."/>
        </authorList>
    </citation>
    <scope>NUCLEOTIDE SEQUENCE</scope>
    <source>
        <strain evidence="2">IN212</strain>
    </source>
</reference>
<comment type="caution">
    <text evidence="2">The sequence shown here is derived from an EMBL/GenBank/DDBJ whole genome shotgun (WGS) entry which is preliminary data.</text>
</comment>